<evidence type="ECO:0000256" key="1">
    <source>
        <dbReference type="SAM" id="Coils"/>
    </source>
</evidence>
<sequence length="291" mass="33751">MEEILNHLQLGVNAFALLVAGWIYSAYIKKLKSTITSKDEQIKTVEKNIFFLKDKNSELEKKSPENIEKILNERIKIREEEVLRLNHDKQKHTDELKLKTQEINRLRSEVEKSRDIRKTMELLDLDLEEEDVEFRLFSSDAKYEIEEMGVVAVDSGQLMITDPCYIDSEWQDTQFEDIRLLKDKETASIYQFRKDFSNYEDKIDGFSETVNELIASGRLEEIEIDYSDRVDFSYAGACYSTLSEKGYGALPFKLGHEGAGIAVKTVLGDGMYPVYAEKYDGKIIRVYFNLI</sequence>
<feature type="coiled-coil region" evidence="1">
    <location>
        <begin position="89"/>
        <end position="116"/>
    </location>
</feature>
<name>A0A2V4V7T0_9GAMM</name>
<feature type="transmembrane region" description="Helical" evidence="2">
    <location>
        <begin position="6"/>
        <end position="28"/>
    </location>
</feature>
<keyword evidence="2" id="KW-0472">Membrane</keyword>
<dbReference type="EMBL" id="QJSU01000001">
    <property type="protein sequence ID" value="PYE40820.1"/>
    <property type="molecule type" value="Genomic_DNA"/>
</dbReference>
<protein>
    <submittedName>
        <fullName evidence="3">Uncharacterized protein</fullName>
    </submittedName>
</protein>
<dbReference type="RefSeq" id="WP_110921805.1">
    <property type="nucleotide sequence ID" value="NZ_QJSU01000001.1"/>
</dbReference>
<proteinExistence type="predicted"/>
<evidence type="ECO:0000313" key="3">
    <source>
        <dbReference type="EMBL" id="PYE40820.1"/>
    </source>
</evidence>
<organism evidence="3 4">
    <name type="scientific">Psychrobacter fozii</name>
    <dbReference type="NCBI Taxonomy" id="198480"/>
    <lineage>
        <taxon>Bacteria</taxon>
        <taxon>Pseudomonadati</taxon>
        <taxon>Pseudomonadota</taxon>
        <taxon>Gammaproteobacteria</taxon>
        <taxon>Moraxellales</taxon>
        <taxon>Moraxellaceae</taxon>
        <taxon>Psychrobacter</taxon>
    </lineage>
</organism>
<gene>
    <name evidence="3" type="ORF">DFP82_101133</name>
</gene>
<keyword evidence="4" id="KW-1185">Reference proteome</keyword>
<dbReference type="AlphaFoldDB" id="A0A2V4V7T0"/>
<feature type="coiled-coil region" evidence="1">
    <location>
        <begin position="28"/>
        <end position="62"/>
    </location>
</feature>
<keyword evidence="1" id="KW-0175">Coiled coil</keyword>
<evidence type="ECO:0000313" key="4">
    <source>
        <dbReference type="Proteomes" id="UP000247746"/>
    </source>
</evidence>
<keyword evidence="2" id="KW-1133">Transmembrane helix</keyword>
<dbReference type="Proteomes" id="UP000247746">
    <property type="component" value="Unassembled WGS sequence"/>
</dbReference>
<comment type="caution">
    <text evidence="3">The sequence shown here is derived from an EMBL/GenBank/DDBJ whole genome shotgun (WGS) entry which is preliminary data.</text>
</comment>
<evidence type="ECO:0000256" key="2">
    <source>
        <dbReference type="SAM" id="Phobius"/>
    </source>
</evidence>
<dbReference type="OrthoDB" id="5109485at2"/>
<keyword evidence="2" id="KW-0812">Transmembrane</keyword>
<accession>A0A2V4V7T0</accession>
<reference evidence="3 4" key="1">
    <citation type="submission" date="2018-06" db="EMBL/GenBank/DDBJ databases">
        <title>Genomic Encyclopedia of Type Strains, Phase III (KMG-III): the genomes of soil and plant-associated and newly described type strains.</title>
        <authorList>
            <person name="Whitman W."/>
        </authorList>
    </citation>
    <scope>NUCLEOTIDE SEQUENCE [LARGE SCALE GENOMIC DNA]</scope>
    <source>
        <strain evidence="3 4">CECT 5889</strain>
    </source>
</reference>